<gene>
    <name evidence="1" type="ORF">L596_014334</name>
</gene>
<reference evidence="1 2" key="1">
    <citation type="journal article" date="2015" name="Genome Biol.">
        <title>Comparative genomics of Steinernema reveals deeply conserved gene regulatory networks.</title>
        <authorList>
            <person name="Dillman A.R."/>
            <person name="Macchietto M."/>
            <person name="Porter C.F."/>
            <person name="Rogers A."/>
            <person name="Williams B."/>
            <person name="Antoshechkin I."/>
            <person name="Lee M.M."/>
            <person name="Goodwin Z."/>
            <person name="Lu X."/>
            <person name="Lewis E.E."/>
            <person name="Goodrich-Blair H."/>
            <person name="Stock S.P."/>
            <person name="Adams B.J."/>
            <person name="Sternberg P.W."/>
            <person name="Mortazavi A."/>
        </authorList>
    </citation>
    <scope>NUCLEOTIDE SEQUENCE [LARGE SCALE GENOMIC DNA]</scope>
    <source>
        <strain evidence="1 2">ALL</strain>
    </source>
</reference>
<evidence type="ECO:0000313" key="1">
    <source>
        <dbReference type="EMBL" id="TKR80228.1"/>
    </source>
</evidence>
<proteinExistence type="predicted"/>
<dbReference type="Proteomes" id="UP000298663">
    <property type="component" value="Unassembled WGS sequence"/>
</dbReference>
<protein>
    <submittedName>
        <fullName evidence="1">Uncharacterized protein</fullName>
    </submittedName>
</protein>
<dbReference type="EMBL" id="AZBU02000004">
    <property type="protein sequence ID" value="TKR80228.1"/>
    <property type="molecule type" value="Genomic_DNA"/>
</dbReference>
<evidence type="ECO:0000313" key="2">
    <source>
        <dbReference type="Proteomes" id="UP000298663"/>
    </source>
</evidence>
<keyword evidence="2" id="KW-1185">Reference proteome</keyword>
<sequence>MLAVPFRPTTLFCRSFAASFATQKYSRALFCAFRERSGGLSASSSPRTRSSASHHQFCALLKPDGDLVAAVGSVLPWRRRASSLLFSALRVRSIASAGRRALLAVGALAKEGEVTAEESQKD</sequence>
<dbReference type="AlphaFoldDB" id="A0A4U5NBU3"/>
<reference evidence="1 2" key="2">
    <citation type="journal article" date="2019" name="G3 (Bethesda)">
        <title>Hybrid Assembly of the Genome of the Entomopathogenic Nematode Steinernema carpocapsae Identifies the X-Chromosome.</title>
        <authorList>
            <person name="Serra L."/>
            <person name="Macchietto M."/>
            <person name="Macias-Munoz A."/>
            <person name="McGill C.J."/>
            <person name="Rodriguez I.M."/>
            <person name="Rodriguez B."/>
            <person name="Murad R."/>
            <person name="Mortazavi A."/>
        </authorList>
    </citation>
    <scope>NUCLEOTIDE SEQUENCE [LARGE SCALE GENOMIC DNA]</scope>
    <source>
        <strain evidence="1 2">ALL</strain>
    </source>
</reference>
<name>A0A4U5NBU3_STECR</name>
<organism evidence="1 2">
    <name type="scientific">Steinernema carpocapsae</name>
    <name type="common">Entomopathogenic nematode</name>
    <dbReference type="NCBI Taxonomy" id="34508"/>
    <lineage>
        <taxon>Eukaryota</taxon>
        <taxon>Metazoa</taxon>
        <taxon>Ecdysozoa</taxon>
        <taxon>Nematoda</taxon>
        <taxon>Chromadorea</taxon>
        <taxon>Rhabditida</taxon>
        <taxon>Tylenchina</taxon>
        <taxon>Panagrolaimomorpha</taxon>
        <taxon>Strongyloidoidea</taxon>
        <taxon>Steinernematidae</taxon>
        <taxon>Steinernema</taxon>
    </lineage>
</organism>
<comment type="caution">
    <text evidence="1">The sequence shown here is derived from an EMBL/GenBank/DDBJ whole genome shotgun (WGS) entry which is preliminary data.</text>
</comment>
<accession>A0A4U5NBU3</accession>